<accession>A0A9J6DT50</accession>
<dbReference type="Pfam" id="PF03564">
    <property type="entry name" value="DUF1759"/>
    <property type="match status" value="1"/>
</dbReference>
<dbReference type="VEuPathDB" id="VectorBase:LOC119176595"/>
<reference evidence="1" key="1">
    <citation type="journal article" date="2020" name="Cell">
        <title>Large-Scale Comparative Analyses of Tick Genomes Elucidate Their Genetic Diversity and Vector Capacities.</title>
        <authorList>
            <consortium name="Tick Genome and Microbiome Consortium (TIGMIC)"/>
            <person name="Jia N."/>
            <person name="Wang J."/>
            <person name="Shi W."/>
            <person name="Du L."/>
            <person name="Sun Y."/>
            <person name="Zhan W."/>
            <person name="Jiang J.F."/>
            <person name="Wang Q."/>
            <person name="Zhang B."/>
            <person name="Ji P."/>
            <person name="Bell-Sakyi L."/>
            <person name="Cui X.M."/>
            <person name="Yuan T.T."/>
            <person name="Jiang B.G."/>
            <person name="Yang W.F."/>
            <person name="Lam T.T."/>
            <person name="Chang Q.C."/>
            <person name="Ding S.J."/>
            <person name="Wang X.J."/>
            <person name="Zhu J.G."/>
            <person name="Ruan X.D."/>
            <person name="Zhao L."/>
            <person name="Wei J.T."/>
            <person name="Ye R.Z."/>
            <person name="Que T.C."/>
            <person name="Du C.H."/>
            <person name="Zhou Y.H."/>
            <person name="Cheng J.X."/>
            <person name="Dai P.F."/>
            <person name="Guo W.B."/>
            <person name="Han X.H."/>
            <person name="Huang E.J."/>
            <person name="Li L.F."/>
            <person name="Wei W."/>
            <person name="Gao Y.C."/>
            <person name="Liu J.Z."/>
            <person name="Shao H.Z."/>
            <person name="Wang X."/>
            <person name="Wang C.C."/>
            <person name="Yang T.C."/>
            <person name="Huo Q.B."/>
            <person name="Li W."/>
            <person name="Chen H.Y."/>
            <person name="Chen S.E."/>
            <person name="Zhou L.G."/>
            <person name="Ni X.B."/>
            <person name="Tian J.H."/>
            <person name="Sheng Y."/>
            <person name="Liu T."/>
            <person name="Pan Y.S."/>
            <person name="Xia L.Y."/>
            <person name="Li J."/>
            <person name="Zhao F."/>
            <person name="Cao W.C."/>
        </authorList>
    </citation>
    <scope>NUCLEOTIDE SEQUENCE</scope>
    <source>
        <strain evidence="1">Rmic-2018</strain>
    </source>
</reference>
<gene>
    <name evidence="1" type="ORF">HPB51_002922</name>
</gene>
<dbReference type="EMBL" id="JABSTU010000007">
    <property type="protein sequence ID" value="KAH8025026.1"/>
    <property type="molecule type" value="Genomic_DNA"/>
</dbReference>
<comment type="caution">
    <text evidence="1">The sequence shown here is derived from an EMBL/GenBank/DDBJ whole genome shotgun (WGS) entry which is preliminary data.</text>
</comment>
<reference evidence="1" key="2">
    <citation type="submission" date="2021-09" db="EMBL/GenBank/DDBJ databases">
        <authorList>
            <person name="Jia N."/>
            <person name="Wang J."/>
            <person name="Shi W."/>
            <person name="Du L."/>
            <person name="Sun Y."/>
            <person name="Zhan W."/>
            <person name="Jiang J."/>
            <person name="Wang Q."/>
            <person name="Zhang B."/>
            <person name="Ji P."/>
            <person name="Sakyi L.B."/>
            <person name="Cui X."/>
            <person name="Yuan T."/>
            <person name="Jiang B."/>
            <person name="Yang W."/>
            <person name="Lam T.T.-Y."/>
            <person name="Chang Q."/>
            <person name="Ding S."/>
            <person name="Wang X."/>
            <person name="Zhu J."/>
            <person name="Ruan X."/>
            <person name="Zhao L."/>
            <person name="Wei J."/>
            <person name="Que T."/>
            <person name="Du C."/>
            <person name="Cheng J."/>
            <person name="Dai P."/>
            <person name="Han X."/>
            <person name="Huang E."/>
            <person name="Gao Y."/>
            <person name="Liu J."/>
            <person name="Shao H."/>
            <person name="Ye R."/>
            <person name="Li L."/>
            <person name="Wei W."/>
            <person name="Wang X."/>
            <person name="Wang C."/>
            <person name="Huo Q."/>
            <person name="Li W."/>
            <person name="Guo W."/>
            <person name="Chen H."/>
            <person name="Chen S."/>
            <person name="Zhou L."/>
            <person name="Zhou L."/>
            <person name="Ni X."/>
            <person name="Tian J."/>
            <person name="Zhou Y."/>
            <person name="Sheng Y."/>
            <person name="Liu T."/>
            <person name="Pan Y."/>
            <person name="Xia L."/>
            <person name="Li J."/>
            <person name="Zhao F."/>
            <person name="Cao W."/>
        </authorList>
    </citation>
    <scope>NUCLEOTIDE SEQUENCE</scope>
    <source>
        <strain evidence="1">Rmic-2018</strain>
        <tissue evidence="1">Larvae</tissue>
    </source>
</reference>
<dbReference type="Proteomes" id="UP000821866">
    <property type="component" value="Unassembled WGS sequence"/>
</dbReference>
<evidence type="ECO:0000313" key="1">
    <source>
        <dbReference type="EMBL" id="KAH8025026.1"/>
    </source>
</evidence>
<protein>
    <submittedName>
        <fullName evidence="1">Uncharacterized protein</fullName>
    </submittedName>
</protein>
<sequence>MGLGGRIWLAYHNYDVAMKTLQERFGRHELLVNERIDQLLALSPVWSFKKVEKLRMLHDAMRFRVRALEGQGVPPEKYAVALNHILLR</sequence>
<organism evidence="1 2">
    <name type="scientific">Rhipicephalus microplus</name>
    <name type="common">Cattle tick</name>
    <name type="synonym">Boophilus microplus</name>
    <dbReference type="NCBI Taxonomy" id="6941"/>
    <lineage>
        <taxon>Eukaryota</taxon>
        <taxon>Metazoa</taxon>
        <taxon>Ecdysozoa</taxon>
        <taxon>Arthropoda</taxon>
        <taxon>Chelicerata</taxon>
        <taxon>Arachnida</taxon>
        <taxon>Acari</taxon>
        <taxon>Parasitiformes</taxon>
        <taxon>Ixodida</taxon>
        <taxon>Ixodoidea</taxon>
        <taxon>Ixodidae</taxon>
        <taxon>Rhipicephalinae</taxon>
        <taxon>Rhipicephalus</taxon>
        <taxon>Boophilus</taxon>
    </lineage>
</organism>
<evidence type="ECO:0000313" key="2">
    <source>
        <dbReference type="Proteomes" id="UP000821866"/>
    </source>
</evidence>
<dbReference type="AlphaFoldDB" id="A0A9J6DT50"/>
<name>A0A9J6DT50_RHIMP</name>
<proteinExistence type="predicted"/>
<dbReference type="InterPro" id="IPR005312">
    <property type="entry name" value="DUF1759"/>
</dbReference>
<keyword evidence="2" id="KW-1185">Reference proteome</keyword>